<dbReference type="SUPFAM" id="SSF55205">
    <property type="entry name" value="EPT/RTPC-like"/>
    <property type="match status" value="1"/>
</dbReference>
<comment type="subunit">
    <text evidence="7">Monomer.</text>
</comment>
<feature type="binding site" evidence="7">
    <location>
        <position position="21"/>
    </location>
    <ligand>
        <name>3-phosphoshikimate</name>
        <dbReference type="ChEBI" id="CHEBI:145989"/>
    </ligand>
</feature>
<evidence type="ECO:0000313" key="9">
    <source>
        <dbReference type="EMBL" id="MBC8542061.1"/>
    </source>
</evidence>
<dbReference type="HAMAP" id="MF_00210">
    <property type="entry name" value="EPSP_synth"/>
    <property type="match status" value="1"/>
</dbReference>
<dbReference type="GO" id="GO:0008652">
    <property type="term" value="P:amino acid biosynthetic process"/>
    <property type="evidence" value="ECO:0007669"/>
    <property type="project" value="UniProtKB-KW"/>
</dbReference>
<feature type="binding site" evidence="7">
    <location>
        <position position="166"/>
    </location>
    <ligand>
        <name>3-phosphoshikimate</name>
        <dbReference type="ChEBI" id="CHEBI:145989"/>
    </ligand>
</feature>
<keyword evidence="3 7" id="KW-0028">Amino-acid biosynthesis</keyword>
<dbReference type="CDD" id="cd01556">
    <property type="entry name" value="EPSP_synthase"/>
    <property type="match status" value="1"/>
</dbReference>
<feature type="binding site" evidence="7">
    <location>
        <position position="340"/>
    </location>
    <ligand>
        <name>3-phosphoshikimate</name>
        <dbReference type="ChEBI" id="CHEBI:145989"/>
    </ligand>
</feature>
<keyword evidence="5 7" id="KW-0057">Aromatic amino acid biosynthesis</keyword>
<dbReference type="Pfam" id="PF00275">
    <property type="entry name" value="EPSP_synthase"/>
    <property type="match status" value="1"/>
</dbReference>
<evidence type="ECO:0000256" key="7">
    <source>
        <dbReference type="HAMAP-Rule" id="MF_00210"/>
    </source>
</evidence>
<evidence type="ECO:0000256" key="5">
    <source>
        <dbReference type="ARBA" id="ARBA00023141"/>
    </source>
</evidence>
<feature type="binding site" evidence="7">
    <location>
        <position position="22"/>
    </location>
    <ligand>
        <name>3-phosphoshikimate</name>
        <dbReference type="ChEBI" id="CHEBI:145989"/>
    </ligand>
</feature>
<feature type="binding site" evidence="7">
    <location>
        <position position="21"/>
    </location>
    <ligand>
        <name>phosphoenolpyruvate</name>
        <dbReference type="ChEBI" id="CHEBI:58702"/>
    </ligand>
</feature>
<evidence type="ECO:0000256" key="6">
    <source>
        <dbReference type="ARBA" id="ARBA00044633"/>
    </source>
</evidence>
<feature type="binding site" evidence="7">
    <location>
        <position position="95"/>
    </location>
    <ligand>
        <name>phosphoenolpyruvate</name>
        <dbReference type="ChEBI" id="CHEBI:58702"/>
    </ligand>
</feature>
<evidence type="ECO:0000256" key="2">
    <source>
        <dbReference type="ARBA" id="ARBA00009948"/>
    </source>
</evidence>
<evidence type="ECO:0000259" key="8">
    <source>
        <dbReference type="Pfam" id="PF00275"/>
    </source>
</evidence>
<keyword evidence="7" id="KW-0963">Cytoplasm</keyword>
<dbReference type="InterPro" id="IPR036968">
    <property type="entry name" value="Enolpyruvate_Tfrase_sf"/>
</dbReference>
<comment type="caution">
    <text evidence="7">Lacks conserved residue(s) required for the propagation of feature annotation.</text>
</comment>
<comment type="similarity">
    <text evidence="2 7">Belongs to the EPSP synthase family.</text>
</comment>
<feature type="binding site" evidence="7">
    <location>
        <position position="344"/>
    </location>
    <ligand>
        <name>phosphoenolpyruvate</name>
        <dbReference type="ChEBI" id="CHEBI:58702"/>
    </ligand>
</feature>
<dbReference type="AlphaFoldDB" id="A0A926I0L4"/>
<dbReference type="NCBIfam" id="TIGR01356">
    <property type="entry name" value="aroA"/>
    <property type="match status" value="1"/>
</dbReference>
<dbReference type="GO" id="GO:0009423">
    <property type="term" value="P:chorismate biosynthetic process"/>
    <property type="evidence" value="ECO:0007669"/>
    <property type="project" value="UniProtKB-UniRule"/>
</dbReference>
<proteinExistence type="inferred from homology"/>
<gene>
    <name evidence="7 9" type="primary">aroA</name>
    <name evidence="9" type="ORF">H8730_00655</name>
</gene>
<dbReference type="InterPro" id="IPR013792">
    <property type="entry name" value="RNA3'P_cycl/enolpyr_Trfase_a/b"/>
</dbReference>
<evidence type="ECO:0000256" key="3">
    <source>
        <dbReference type="ARBA" id="ARBA00022605"/>
    </source>
</evidence>
<feature type="binding site" evidence="7">
    <location>
        <position position="26"/>
    </location>
    <ligand>
        <name>3-phosphoshikimate</name>
        <dbReference type="ChEBI" id="CHEBI:145989"/>
    </ligand>
</feature>
<protein>
    <recommendedName>
        <fullName evidence="7">3-phosphoshikimate 1-carboxyvinyltransferase</fullName>
        <ecNumber evidence="7">2.5.1.19</ecNumber>
    </recommendedName>
    <alternativeName>
        <fullName evidence="7">5-enolpyruvylshikimate-3-phosphate synthase</fullName>
        <shortName evidence="7">EPSP synthase</shortName>
        <shortName evidence="7">EPSPS</shortName>
    </alternativeName>
</protein>
<dbReference type="InterPro" id="IPR023193">
    <property type="entry name" value="EPSP_synthase_CS"/>
</dbReference>
<feature type="binding site" evidence="7">
    <location>
        <position position="388"/>
    </location>
    <ligand>
        <name>phosphoenolpyruvate</name>
        <dbReference type="ChEBI" id="CHEBI:58702"/>
    </ligand>
</feature>
<evidence type="ECO:0000256" key="4">
    <source>
        <dbReference type="ARBA" id="ARBA00022679"/>
    </source>
</evidence>
<accession>A0A926I0L4</accession>
<dbReference type="PANTHER" id="PTHR21090:SF5">
    <property type="entry name" value="PENTAFUNCTIONAL AROM POLYPEPTIDE"/>
    <property type="match status" value="1"/>
</dbReference>
<feature type="binding site" evidence="7">
    <location>
        <position position="168"/>
    </location>
    <ligand>
        <name>phosphoenolpyruvate</name>
        <dbReference type="ChEBI" id="CHEBI:58702"/>
    </ligand>
</feature>
<dbReference type="Gene3D" id="3.65.10.10">
    <property type="entry name" value="Enolpyruvate transferase domain"/>
    <property type="match status" value="2"/>
</dbReference>
<dbReference type="EC" id="2.5.1.19" evidence="7"/>
<name>A0A926I0L4_9FIRM</name>
<reference evidence="9" key="1">
    <citation type="submission" date="2020-08" db="EMBL/GenBank/DDBJ databases">
        <title>Genome public.</title>
        <authorList>
            <person name="Liu C."/>
            <person name="Sun Q."/>
        </authorList>
    </citation>
    <scope>NUCLEOTIDE SEQUENCE</scope>
    <source>
        <strain evidence="9">NSJ-32</strain>
    </source>
</reference>
<feature type="binding site" evidence="7">
    <location>
        <position position="414"/>
    </location>
    <ligand>
        <name>phosphoenolpyruvate</name>
        <dbReference type="ChEBI" id="CHEBI:58702"/>
    </ligand>
</feature>
<feature type="domain" description="Enolpyruvate transferase" evidence="8">
    <location>
        <begin position="8"/>
        <end position="423"/>
    </location>
</feature>
<organism evidence="9 10">
    <name type="scientific">Bianquea renquensis</name>
    <dbReference type="NCBI Taxonomy" id="2763661"/>
    <lineage>
        <taxon>Bacteria</taxon>
        <taxon>Bacillati</taxon>
        <taxon>Bacillota</taxon>
        <taxon>Clostridia</taxon>
        <taxon>Eubacteriales</taxon>
        <taxon>Bianqueaceae</taxon>
        <taxon>Bianquea</taxon>
    </lineage>
</organism>
<dbReference type="PROSITE" id="PS00885">
    <property type="entry name" value="EPSP_SYNTHASE_2"/>
    <property type="match status" value="1"/>
</dbReference>
<keyword evidence="10" id="KW-1185">Reference proteome</keyword>
<dbReference type="Proteomes" id="UP000657006">
    <property type="component" value="Unassembled WGS sequence"/>
</dbReference>
<dbReference type="PIRSF" id="PIRSF000505">
    <property type="entry name" value="EPSPS"/>
    <property type="match status" value="1"/>
</dbReference>
<evidence type="ECO:0000256" key="1">
    <source>
        <dbReference type="ARBA" id="ARBA00004811"/>
    </source>
</evidence>
<comment type="catalytic activity">
    <reaction evidence="6">
        <text>3-phosphoshikimate + phosphoenolpyruvate = 5-O-(1-carboxyvinyl)-3-phosphoshikimate + phosphate</text>
        <dbReference type="Rhea" id="RHEA:21256"/>
        <dbReference type="ChEBI" id="CHEBI:43474"/>
        <dbReference type="ChEBI" id="CHEBI:57701"/>
        <dbReference type="ChEBI" id="CHEBI:58702"/>
        <dbReference type="ChEBI" id="CHEBI:145989"/>
        <dbReference type="EC" id="2.5.1.19"/>
    </reaction>
    <physiologicalReaction direction="left-to-right" evidence="6">
        <dbReference type="Rhea" id="RHEA:21257"/>
    </physiologicalReaction>
</comment>
<comment type="caution">
    <text evidence="9">The sequence shown here is derived from an EMBL/GenBank/DDBJ whole genome shotgun (WGS) entry which is preliminary data.</text>
</comment>
<dbReference type="InterPro" id="IPR001986">
    <property type="entry name" value="Enolpyruvate_Tfrase_dom"/>
</dbReference>
<dbReference type="EMBL" id="JACRSQ010000001">
    <property type="protein sequence ID" value="MBC8542061.1"/>
    <property type="molecule type" value="Genomic_DNA"/>
</dbReference>
<dbReference type="GO" id="GO:0005737">
    <property type="term" value="C:cytoplasm"/>
    <property type="evidence" value="ECO:0007669"/>
    <property type="project" value="UniProtKB-SubCell"/>
</dbReference>
<feature type="binding site" evidence="7">
    <location>
        <position position="167"/>
    </location>
    <ligand>
        <name>3-phosphoshikimate</name>
        <dbReference type="ChEBI" id="CHEBI:145989"/>
    </ligand>
</feature>
<dbReference type="PANTHER" id="PTHR21090">
    <property type="entry name" value="AROM/DEHYDROQUINATE SYNTHASE"/>
    <property type="match status" value="1"/>
</dbReference>
<comment type="subcellular location">
    <subcellularLocation>
        <location evidence="7">Cytoplasm</location>
    </subcellularLocation>
</comment>
<evidence type="ECO:0000313" key="10">
    <source>
        <dbReference type="Proteomes" id="UP000657006"/>
    </source>
</evidence>
<feature type="binding site" evidence="7">
    <location>
        <position position="168"/>
    </location>
    <ligand>
        <name>3-phosphoshikimate</name>
        <dbReference type="ChEBI" id="CHEBI:145989"/>
    </ligand>
</feature>
<feature type="binding site" evidence="7">
    <location>
        <position position="123"/>
    </location>
    <ligand>
        <name>phosphoenolpyruvate</name>
        <dbReference type="ChEBI" id="CHEBI:58702"/>
    </ligand>
</feature>
<keyword evidence="4 7" id="KW-0808">Transferase</keyword>
<comment type="function">
    <text evidence="7">Catalyzes the transfer of the enolpyruvyl moiety of phosphoenolpyruvate (PEP) to the 5-hydroxyl of shikimate-3-phosphate (S3P) to produce enolpyruvyl shikimate-3-phosphate and inorganic phosphate.</text>
</comment>
<feature type="binding site" evidence="7">
    <location>
        <position position="313"/>
    </location>
    <ligand>
        <name>3-phosphoshikimate</name>
        <dbReference type="ChEBI" id="CHEBI:145989"/>
    </ligand>
</feature>
<dbReference type="GO" id="GO:0003866">
    <property type="term" value="F:3-phosphoshikimate 1-carboxyvinyltransferase activity"/>
    <property type="evidence" value="ECO:0007669"/>
    <property type="project" value="UniProtKB-UniRule"/>
</dbReference>
<comment type="pathway">
    <text evidence="1 7">Metabolic intermediate biosynthesis; chorismate biosynthesis; chorismate from D-erythrose 4-phosphate and phosphoenolpyruvate: step 6/7.</text>
</comment>
<feature type="active site" description="Proton acceptor" evidence="7">
    <location>
        <position position="313"/>
    </location>
</feature>
<sequence>MDRVHVEPGAVGGAVRIPSSKSIGHRAIICAGLTDGVSTIHNVTMSKDIEATIGAMKALEASIECGKEGALRVVGLRSRTAARDRIVSIDCHESGSTLRFMIPLAAALGIPAQFSGQGRLAERPLDVYYDLFRKQKLRYETQSGGLPLVVLDPLQPGTFSVAGNISSQFITGLLLALPLLQQDSVIEVTAPLESIPYVDLTLQVLRTFGITVEHQGYERFQIPGGQRYEAQECTVEGDYSQAAFFMAAAAVAGKKEGLCLEGLSPCSAQGDRVICDILQSMGARIVWEREDAVKVYPCEKLRGRTLDVSQCPDLVPILAVLGAFAEGTTAIINAQRLRYKESDRLAAVWEELSAVGVNIEQTEDGLRIAGRPNGGYPGGEAKSWNDHRIAMAMAILALKTQGGVSLTGAGSVAKSWPSFWEDLTRIGGVLHE</sequence>
<dbReference type="InterPro" id="IPR006264">
    <property type="entry name" value="EPSP_synthase"/>
</dbReference>
<dbReference type="GO" id="GO:0009073">
    <property type="term" value="P:aromatic amino acid family biosynthetic process"/>
    <property type="evidence" value="ECO:0007669"/>
    <property type="project" value="UniProtKB-KW"/>
</dbReference>
<feature type="binding site" evidence="7">
    <location>
        <position position="194"/>
    </location>
    <ligand>
        <name>3-phosphoshikimate</name>
        <dbReference type="ChEBI" id="CHEBI:145989"/>
    </ligand>
</feature>